<proteinExistence type="inferred from homology"/>
<gene>
    <name evidence="8" type="ORF">KP78_09520</name>
</gene>
<feature type="transmembrane region" description="Helical" evidence="6">
    <location>
        <begin position="21"/>
        <end position="41"/>
    </location>
</feature>
<evidence type="ECO:0000256" key="5">
    <source>
        <dbReference type="ARBA" id="ARBA00023136"/>
    </source>
</evidence>
<dbReference type="OrthoDB" id="5471155at2"/>
<accession>A0A0C2S623</accession>
<evidence type="ECO:0000256" key="1">
    <source>
        <dbReference type="ARBA" id="ARBA00004651"/>
    </source>
</evidence>
<dbReference type="InterPro" id="IPR032816">
    <property type="entry name" value="VTT_dom"/>
</dbReference>
<keyword evidence="3 6" id="KW-0812">Transmembrane</keyword>
<evidence type="ECO:0000256" key="2">
    <source>
        <dbReference type="ARBA" id="ARBA00022475"/>
    </source>
</evidence>
<comment type="subcellular location">
    <subcellularLocation>
        <location evidence="1 6">Cell membrane</location>
        <topology evidence="1 6">Multi-pass membrane protein</topology>
    </subcellularLocation>
</comment>
<dbReference type="GO" id="GO:0005886">
    <property type="term" value="C:plasma membrane"/>
    <property type="evidence" value="ECO:0007669"/>
    <property type="project" value="UniProtKB-SubCell"/>
</dbReference>
<feature type="domain" description="VTT" evidence="7">
    <location>
        <begin position="33"/>
        <end position="151"/>
    </location>
</feature>
<dbReference type="PANTHER" id="PTHR12677">
    <property type="entry name" value="GOLGI APPARATUS MEMBRANE PROTEIN TVP38-RELATED"/>
    <property type="match status" value="1"/>
</dbReference>
<feature type="transmembrane region" description="Helical" evidence="6">
    <location>
        <begin position="47"/>
        <end position="70"/>
    </location>
</feature>
<name>A0A0C2S623_9BACL</name>
<dbReference type="Proteomes" id="UP000031938">
    <property type="component" value="Unassembled WGS sequence"/>
</dbReference>
<evidence type="ECO:0000256" key="4">
    <source>
        <dbReference type="ARBA" id="ARBA00022989"/>
    </source>
</evidence>
<comment type="similarity">
    <text evidence="6">Belongs to the TVP38/TMEM64 family.</text>
</comment>
<evidence type="ECO:0000256" key="6">
    <source>
        <dbReference type="RuleBase" id="RU366058"/>
    </source>
</evidence>
<comment type="caution">
    <text evidence="8">The sequence shown here is derived from an EMBL/GenBank/DDBJ whole genome shotgun (WGS) entry which is preliminary data.</text>
</comment>
<dbReference type="Pfam" id="PF09335">
    <property type="entry name" value="VTT_dom"/>
    <property type="match status" value="1"/>
</dbReference>
<dbReference type="PANTHER" id="PTHR12677:SF55">
    <property type="entry name" value="UNDECAPRENYL PHOSPHATE TRANSPORTER SAOUHSC_00901-RELATED"/>
    <property type="match status" value="1"/>
</dbReference>
<dbReference type="RefSeq" id="WP_041086690.1">
    <property type="nucleotide sequence ID" value="NZ_JXRP01000009.1"/>
</dbReference>
<comment type="caution">
    <text evidence="6">Lacks conserved residue(s) required for the propagation of feature annotation.</text>
</comment>
<keyword evidence="4 6" id="KW-1133">Transmembrane helix</keyword>
<reference evidence="8 9" key="1">
    <citation type="submission" date="2015-01" db="EMBL/GenBank/DDBJ databases">
        <title>Genome sequencing of Jeotgalibacillus soli.</title>
        <authorList>
            <person name="Goh K.M."/>
            <person name="Chan K.-G."/>
            <person name="Yaakop A.S."/>
            <person name="Ee R."/>
            <person name="Gan H.M."/>
            <person name="Chan C.S."/>
        </authorList>
    </citation>
    <scope>NUCLEOTIDE SEQUENCE [LARGE SCALE GENOMIC DNA]</scope>
    <source>
        <strain evidence="8 9">P9</strain>
    </source>
</reference>
<dbReference type="PATRIC" id="fig|889306.3.peg.958"/>
<keyword evidence="5 6" id="KW-0472">Membrane</keyword>
<feature type="transmembrane region" description="Helical" evidence="6">
    <location>
        <begin position="153"/>
        <end position="176"/>
    </location>
</feature>
<keyword evidence="2 6" id="KW-1003">Cell membrane</keyword>
<dbReference type="EMBL" id="JXRP01000009">
    <property type="protein sequence ID" value="KIL49484.1"/>
    <property type="molecule type" value="Genomic_DNA"/>
</dbReference>
<dbReference type="STRING" id="889306.KP78_09520"/>
<evidence type="ECO:0000313" key="8">
    <source>
        <dbReference type="EMBL" id="KIL49484.1"/>
    </source>
</evidence>
<organism evidence="8 9">
    <name type="scientific">Jeotgalibacillus soli</name>
    <dbReference type="NCBI Taxonomy" id="889306"/>
    <lineage>
        <taxon>Bacteria</taxon>
        <taxon>Bacillati</taxon>
        <taxon>Bacillota</taxon>
        <taxon>Bacilli</taxon>
        <taxon>Bacillales</taxon>
        <taxon>Caryophanaceae</taxon>
        <taxon>Jeotgalibacillus</taxon>
    </lineage>
</organism>
<sequence length="184" mass="20061">MQSYLESILSTPPEIAIPLSILVNIAISILGFIPSAAVTAVNLAVFGFWGGMLISFAGESLGAIVSFSLYRKGFHRFVNNKAANYPRVQRLLHAEGKEAFLMVLSLRLLPFVPSSTVSLFAAVGKISFLHFAIASTLGKIPALVIEVYSTYQIMNWTAPGQIIASVLVILLLLIAVRNWNRIKK</sequence>
<evidence type="ECO:0000256" key="3">
    <source>
        <dbReference type="ARBA" id="ARBA00022692"/>
    </source>
</evidence>
<dbReference type="AlphaFoldDB" id="A0A0C2S623"/>
<evidence type="ECO:0000313" key="9">
    <source>
        <dbReference type="Proteomes" id="UP000031938"/>
    </source>
</evidence>
<protein>
    <recommendedName>
        <fullName evidence="6">TVP38/TMEM64 family membrane protein</fullName>
    </recommendedName>
</protein>
<keyword evidence="9" id="KW-1185">Reference proteome</keyword>
<dbReference type="InterPro" id="IPR015414">
    <property type="entry name" value="TMEM64"/>
</dbReference>
<feature type="transmembrane region" description="Helical" evidence="6">
    <location>
        <begin position="108"/>
        <end position="133"/>
    </location>
</feature>
<evidence type="ECO:0000259" key="7">
    <source>
        <dbReference type="Pfam" id="PF09335"/>
    </source>
</evidence>